<dbReference type="Proteomes" id="UP000050761">
    <property type="component" value="Unassembled WGS sequence"/>
</dbReference>
<organism evidence="5 6">
    <name type="scientific">Heligmosomoides polygyrus</name>
    <name type="common">Parasitic roundworm</name>
    <dbReference type="NCBI Taxonomy" id="6339"/>
    <lineage>
        <taxon>Eukaryota</taxon>
        <taxon>Metazoa</taxon>
        <taxon>Ecdysozoa</taxon>
        <taxon>Nematoda</taxon>
        <taxon>Chromadorea</taxon>
        <taxon>Rhabditida</taxon>
        <taxon>Rhabditina</taxon>
        <taxon>Rhabditomorpha</taxon>
        <taxon>Strongyloidea</taxon>
        <taxon>Heligmosomidae</taxon>
        <taxon>Heligmosomoides</taxon>
    </lineage>
</organism>
<dbReference type="InterPro" id="IPR003293">
    <property type="entry name" value="Nudix_hydrolase6-like"/>
</dbReference>
<dbReference type="Pfam" id="PF18290">
    <property type="entry name" value="Nudix_hydro"/>
    <property type="match status" value="1"/>
</dbReference>
<dbReference type="OrthoDB" id="447842at2759"/>
<dbReference type="AlphaFoldDB" id="A0A183GIL2"/>
<evidence type="ECO:0000256" key="1">
    <source>
        <dbReference type="ARBA" id="ARBA00005582"/>
    </source>
</evidence>
<reference evidence="6" key="2">
    <citation type="submission" date="2019-09" db="UniProtKB">
        <authorList>
            <consortium name="WormBaseParasite"/>
        </authorList>
    </citation>
    <scope>IDENTIFICATION</scope>
</reference>
<evidence type="ECO:0000256" key="2">
    <source>
        <dbReference type="ARBA" id="ARBA00022801"/>
    </source>
</evidence>
<evidence type="ECO:0000313" key="4">
    <source>
        <dbReference type="EMBL" id="VDP32817.1"/>
    </source>
</evidence>
<dbReference type="WBParaSite" id="HPBE_0002247701-mRNA-1">
    <property type="protein sequence ID" value="HPBE_0002247701-mRNA-1"/>
    <property type="gene ID" value="HPBE_0002247701"/>
</dbReference>
<keyword evidence="2" id="KW-0378">Hydrolase</keyword>
<dbReference type="GO" id="GO:0035529">
    <property type="term" value="F:NADH pyrophosphatase activity"/>
    <property type="evidence" value="ECO:0007669"/>
    <property type="project" value="TreeGrafter"/>
</dbReference>
<evidence type="ECO:0000259" key="3">
    <source>
        <dbReference type="Pfam" id="PF18290"/>
    </source>
</evidence>
<dbReference type="GO" id="GO:0051287">
    <property type="term" value="F:NAD binding"/>
    <property type="evidence" value="ECO:0007669"/>
    <property type="project" value="TreeGrafter"/>
</dbReference>
<gene>
    <name evidence="4" type="ORF">HPBE_LOCUS22476</name>
</gene>
<name>A0A183GIL2_HELPZ</name>
<protein>
    <submittedName>
        <fullName evidence="6">Nudix_hydro domain-containing protein</fullName>
    </submittedName>
</protein>
<evidence type="ECO:0000313" key="5">
    <source>
        <dbReference type="Proteomes" id="UP000050761"/>
    </source>
</evidence>
<dbReference type="PANTHER" id="PTHR13994">
    <property type="entry name" value="NUDIX HYDROLASE RELATED"/>
    <property type="match status" value="1"/>
</dbReference>
<dbReference type="GO" id="GO:0047631">
    <property type="term" value="F:ADP-ribose diphosphatase activity"/>
    <property type="evidence" value="ECO:0007669"/>
    <property type="project" value="TreeGrafter"/>
</dbReference>
<dbReference type="EMBL" id="UZAH01034023">
    <property type="protein sequence ID" value="VDP32817.1"/>
    <property type="molecule type" value="Genomic_DNA"/>
</dbReference>
<accession>A0A3P8BYM4</accession>
<dbReference type="InterPro" id="IPR040618">
    <property type="entry name" value="Pre-Nudix"/>
</dbReference>
<dbReference type="PANTHER" id="PTHR13994:SF13">
    <property type="entry name" value="FI03680P"/>
    <property type="match status" value="1"/>
</dbReference>
<reference evidence="4 5" key="1">
    <citation type="submission" date="2018-11" db="EMBL/GenBank/DDBJ databases">
        <authorList>
            <consortium name="Pathogen Informatics"/>
        </authorList>
    </citation>
    <scope>NUCLEOTIDE SEQUENCE [LARGE SCALE GENOMIC DNA]</scope>
</reference>
<accession>A0A183GIL2</accession>
<comment type="similarity">
    <text evidence="1">Belongs to the Nudix hydrolase family.</text>
</comment>
<keyword evidence="5" id="KW-1185">Reference proteome</keyword>
<proteinExistence type="inferred from homology"/>
<feature type="domain" description="Pre-nudix hydrolase" evidence="3">
    <location>
        <begin position="3"/>
        <end position="85"/>
    </location>
</feature>
<sequence length="96" mass="11075">MAFKESRDIFGGVTVRSKDLRPDQKEPGAFSSLIARSLEDWKKKDVQGLWMKVHIQDSQIIPALVEKGFVFHHTQPNYLVMTRWLSETPCTLPVYV</sequence>
<dbReference type="Gene3D" id="3.40.630.30">
    <property type="match status" value="1"/>
</dbReference>
<evidence type="ECO:0000313" key="6">
    <source>
        <dbReference type="WBParaSite" id="HPBE_0002247701-mRNA-1"/>
    </source>
</evidence>